<accession>A0A382HFU3</accession>
<sequence length="90" mass="9829">QSNFIKCYIVLNNADFMSYTAFETFLKAQTVNGIRNAYSKSLDGGTAEYEVEFEGKAMDLAMGLSKTQPDGFTIKVTGITGNRITAEVGQ</sequence>
<feature type="non-terminal residue" evidence="1">
    <location>
        <position position="1"/>
    </location>
</feature>
<organism evidence="1">
    <name type="scientific">marine metagenome</name>
    <dbReference type="NCBI Taxonomy" id="408172"/>
    <lineage>
        <taxon>unclassified sequences</taxon>
        <taxon>metagenomes</taxon>
        <taxon>ecological metagenomes</taxon>
    </lineage>
</organism>
<gene>
    <name evidence="1" type="ORF">METZ01_LOCUS238447</name>
</gene>
<reference evidence="1" key="1">
    <citation type="submission" date="2018-05" db="EMBL/GenBank/DDBJ databases">
        <authorList>
            <person name="Lanie J.A."/>
            <person name="Ng W.-L."/>
            <person name="Kazmierczak K.M."/>
            <person name="Andrzejewski T.M."/>
            <person name="Davidsen T.M."/>
            <person name="Wayne K.J."/>
            <person name="Tettelin H."/>
            <person name="Glass J.I."/>
            <person name="Rusch D."/>
            <person name="Podicherti R."/>
            <person name="Tsui H.-C.T."/>
            <person name="Winkler M.E."/>
        </authorList>
    </citation>
    <scope>NUCLEOTIDE SEQUENCE</scope>
</reference>
<evidence type="ECO:0000313" key="1">
    <source>
        <dbReference type="EMBL" id="SVB85593.1"/>
    </source>
</evidence>
<protein>
    <submittedName>
        <fullName evidence="1">Uncharacterized protein</fullName>
    </submittedName>
</protein>
<dbReference type="AlphaFoldDB" id="A0A382HFU3"/>
<name>A0A382HFU3_9ZZZZ</name>
<dbReference type="EMBL" id="UINC01060753">
    <property type="protein sequence ID" value="SVB85593.1"/>
    <property type="molecule type" value="Genomic_DNA"/>
</dbReference>
<proteinExistence type="predicted"/>